<accession>A0A2P4Y3J2</accession>
<evidence type="ECO:0000313" key="3">
    <source>
        <dbReference type="Proteomes" id="UP000237271"/>
    </source>
</evidence>
<dbReference type="InterPro" id="IPR043502">
    <property type="entry name" value="DNA/RNA_pol_sf"/>
</dbReference>
<dbReference type="PANTHER" id="PTHR24559">
    <property type="entry name" value="TRANSPOSON TY3-I GAG-POL POLYPROTEIN"/>
    <property type="match status" value="1"/>
</dbReference>
<organism evidence="2 3">
    <name type="scientific">Phytophthora palmivora</name>
    <dbReference type="NCBI Taxonomy" id="4796"/>
    <lineage>
        <taxon>Eukaryota</taxon>
        <taxon>Sar</taxon>
        <taxon>Stramenopiles</taxon>
        <taxon>Oomycota</taxon>
        <taxon>Peronosporomycetes</taxon>
        <taxon>Peronosporales</taxon>
        <taxon>Peronosporaceae</taxon>
        <taxon>Phytophthora</taxon>
    </lineage>
</organism>
<dbReference type="SUPFAM" id="SSF56672">
    <property type="entry name" value="DNA/RNA polymerases"/>
    <property type="match status" value="1"/>
</dbReference>
<comment type="caution">
    <text evidence="2">The sequence shown here is derived from an EMBL/GenBank/DDBJ whole genome shotgun (WGS) entry which is preliminary data.</text>
</comment>
<dbReference type="AlphaFoldDB" id="A0A2P4Y3J2"/>
<dbReference type="Gene3D" id="3.30.70.270">
    <property type="match status" value="1"/>
</dbReference>
<evidence type="ECO:0000256" key="1">
    <source>
        <dbReference type="SAM" id="MobiDB-lite"/>
    </source>
</evidence>
<sequence>MEAYPLRARRRQGGNIGPHAEAVEESAEGISGLGYKVPHKVKETKKKNECAEGVSSLGNGAPRGVKKTSTRAEVSSNTSRVDSKVSHSEFKTPPQRPAEDQYHTFEGVSSRQVRAVPSIWRVSALLNLEERFMNQNRRFREVVLLKPEASPEDLDFSSVMDEMFSRRATRWGSDIFKNPKGPVYPLVEEFSDVVSKHPPSQLQPDRGVRHEIDLVTGASTVSRRSGLYSVNRAIEIPHTTPDLLRPEIDWEVMSWSCLQQAEQCDGTGTAADPSQGRVFEQYAGLALDLVKGYYRILMWESDIPLTAVTTTIGMLWECIVMPQRLSNTPATFDRLTLGHVRADVHQPAAANGEGLLFLAEYNLRVEYKPSKLD</sequence>
<dbReference type="Proteomes" id="UP000237271">
    <property type="component" value="Unassembled WGS sequence"/>
</dbReference>
<reference evidence="2 3" key="1">
    <citation type="journal article" date="2017" name="Genome Biol. Evol.">
        <title>Phytophthora megakarya and P. palmivora, closely related causal agents of cacao black pod rot, underwent increases in genome sizes and gene numbers by different mechanisms.</title>
        <authorList>
            <person name="Ali S.S."/>
            <person name="Shao J."/>
            <person name="Lary D.J."/>
            <person name="Kronmiller B."/>
            <person name="Shen D."/>
            <person name="Strem M.D."/>
            <person name="Amoako-Attah I."/>
            <person name="Akrofi A.Y."/>
            <person name="Begoude B.A."/>
            <person name="Ten Hoopen G.M."/>
            <person name="Coulibaly K."/>
            <person name="Kebe B.I."/>
            <person name="Melnick R.L."/>
            <person name="Guiltinan M.J."/>
            <person name="Tyler B.M."/>
            <person name="Meinhardt L.W."/>
            <person name="Bailey B.A."/>
        </authorList>
    </citation>
    <scope>NUCLEOTIDE SEQUENCE [LARGE SCALE GENOMIC DNA]</scope>
    <source>
        <strain evidence="3">sbr112.9</strain>
    </source>
</reference>
<evidence type="ECO:0000313" key="2">
    <source>
        <dbReference type="EMBL" id="POM72343.1"/>
    </source>
</evidence>
<feature type="region of interest" description="Disordered" evidence="1">
    <location>
        <begin position="1"/>
        <end position="31"/>
    </location>
</feature>
<dbReference type="PANTHER" id="PTHR24559:SF444">
    <property type="entry name" value="REVERSE TRANSCRIPTASE DOMAIN-CONTAINING PROTEIN"/>
    <property type="match status" value="1"/>
</dbReference>
<keyword evidence="3" id="KW-1185">Reference proteome</keyword>
<name>A0A2P4Y3J2_9STRA</name>
<dbReference type="OrthoDB" id="784867at2759"/>
<feature type="non-terminal residue" evidence="2">
    <location>
        <position position="373"/>
    </location>
</feature>
<proteinExistence type="predicted"/>
<dbReference type="EMBL" id="NCKW01005910">
    <property type="protein sequence ID" value="POM72343.1"/>
    <property type="molecule type" value="Genomic_DNA"/>
</dbReference>
<dbReference type="InterPro" id="IPR043128">
    <property type="entry name" value="Rev_trsase/Diguanyl_cyclase"/>
</dbReference>
<feature type="region of interest" description="Disordered" evidence="1">
    <location>
        <begin position="43"/>
        <end position="100"/>
    </location>
</feature>
<feature type="compositionally biased region" description="Polar residues" evidence="1">
    <location>
        <begin position="71"/>
        <end position="80"/>
    </location>
</feature>
<feature type="compositionally biased region" description="Basic and acidic residues" evidence="1">
    <location>
        <begin position="81"/>
        <end position="90"/>
    </location>
</feature>
<dbReference type="Gene3D" id="3.10.10.10">
    <property type="entry name" value="HIV Type 1 Reverse Transcriptase, subunit A, domain 1"/>
    <property type="match status" value="1"/>
</dbReference>
<gene>
    <name evidence="2" type="ORF">PHPALM_10953</name>
</gene>
<protein>
    <submittedName>
        <fullName evidence="2">Pol protein</fullName>
    </submittedName>
</protein>
<dbReference type="InterPro" id="IPR053134">
    <property type="entry name" value="RNA-dir_DNA_polymerase"/>
</dbReference>